<evidence type="ECO:0000256" key="1">
    <source>
        <dbReference type="SAM" id="MobiDB-lite"/>
    </source>
</evidence>
<evidence type="ECO:0000313" key="3">
    <source>
        <dbReference type="Proteomes" id="UP000611640"/>
    </source>
</evidence>
<accession>A0A7R7DW43</accession>
<dbReference type="Proteomes" id="UP000611640">
    <property type="component" value="Chromosome"/>
</dbReference>
<proteinExistence type="predicted"/>
<dbReference type="KEGG" id="atl:Athai_64720"/>
<keyword evidence="3" id="KW-1185">Reference proteome</keyword>
<feature type="compositionally biased region" description="Basic residues" evidence="1">
    <location>
        <begin position="44"/>
        <end position="58"/>
    </location>
</feature>
<protein>
    <submittedName>
        <fullName evidence="2">Uncharacterized protein</fullName>
    </submittedName>
</protein>
<sequence>MGKPVPPCGRTVTRVTAFRSTRWYRRSAGSVSRTVRRDAEPAQVHRRTPPAGPHRRPAAGREEARTMLTILLNRLRRNRYIGRHRASTVALALRSD</sequence>
<dbReference type="EMBL" id="AP023355">
    <property type="protein sequence ID" value="BCJ38969.1"/>
    <property type="molecule type" value="Genomic_DNA"/>
</dbReference>
<name>A0A7R7DW43_9ACTN</name>
<evidence type="ECO:0000313" key="2">
    <source>
        <dbReference type="EMBL" id="BCJ38969.1"/>
    </source>
</evidence>
<organism evidence="2 3">
    <name type="scientific">Actinocatenispora thailandica</name>
    <dbReference type="NCBI Taxonomy" id="227318"/>
    <lineage>
        <taxon>Bacteria</taxon>
        <taxon>Bacillati</taxon>
        <taxon>Actinomycetota</taxon>
        <taxon>Actinomycetes</taxon>
        <taxon>Micromonosporales</taxon>
        <taxon>Micromonosporaceae</taxon>
        <taxon>Actinocatenispora</taxon>
    </lineage>
</organism>
<gene>
    <name evidence="2" type="ORF">Athai_64720</name>
</gene>
<feature type="region of interest" description="Disordered" evidence="1">
    <location>
        <begin position="27"/>
        <end position="62"/>
    </location>
</feature>
<dbReference type="AlphaFoldDB" id="A0A7R7DW43"/>
<reference evidence="2 3" key="1">
    <citation type="submission" date="2020-08" db="EMBL/GenBank/DDBJ databases">
        <title>Whole genome shotgun sequence of Actinocatenispora thailandica NBRC 105041.</title>
        <authorList>
            <person name="Komaki H."/>
            <person name="Tamura T."/>
        </authorList>
    </citation>
    <scope>NUCLEOTIDE SEQUENCE [LARGE SCALE GENOMIC DNA]</scope>
    <source>
        <strain evidence="2 3">NBRC 105041</strain>
    </source>
</reference>